<evidence type="ECO:0000256" key="1">
    <source>
        <dbReference type="ARBA" id="ARBA00022630"/>
    </source>
</evidence>
<evidence type="ECO:0000259" key="7">
    <source>
        <dbReference type="PROSITE" id="PS51085"/>
    </source>
</evidence>
<feature type="domain" description="2Fe-2S ferredoxin-type" evidence="7">
    <location>
        <begin position="233"/>
        <end position="318"/>
    </location>
</feature>
<dbReference type="GO" id="GO:0051537">
    <property type="term" value="F:2 iron, 2 sulfur cluster binding"/>
    <property type="evidence" value="ECO:0007669"/>
    <property type="project" value="UniProtKB-KW"/>
</dbReference>
<proteinExistence type="predicted"/>
<evidence type="ECO:0000256" key="4">
    <source>
        <dbReference type="ARBA" id="ARBA00023002"/>
    </source>
</evidence>
<evidence type="ECO:0000256" key="5">
    <source>
        <dbReference type="ARBA" id="ARBA00023004"/>
    </source>
</evidence>
<dbReference type="SUPFAM" id="SSF63380">
    <property type="entry name" value="Riboflavin synthase domain-like"/>
    <property type="match status" value="1"/>
</dbReference>
<dbReference type="EMBL" id="RCTF01000012">
    <property type="protein sequence ID" value="RLP76711.1"/>
    <property type="molecule type" value="Genomic_DNA"/>
</dbReference>
<keyword evidence="1" id="KW-0285">Flavoprotein</keyword>
<keyword evidence="2" id="KW-0001">2Fe-2S</keyword>
<accession>A0A3L7AAM4</accession>
<dbReference type="PROSITE" id="PS51085">
    <property type="entry name" value="2FE2S_FER_2"/>
    <property type="match status" value="1"/>
</dbReference>
<dbReference type="InterPro" id="IPR001041">
    <property type="entry name" value="2Fe-2S_ferredoxin-type"/>
</dbReference>
<dbReference type="AlphaFoldDB" id="A0A3L7AAM4"/>
<evidence type="ECO:0000256" key="6">
    <source>
        <dbReference type="ARBA" id="ARBA00023014"/>
    </source>
</evidence>
<dbReference type="GO" id="GO:0016491">
    <property type="term" value="F:oxidoreductase activity"/>
    <property type="evidence" value="ECO:0007669"/>
    <property type="project" value="UniProtKB-KW"/>
</dbReference>
<dbReference type="SUPFAM" id="SSF54292">
    <property type="entry name" value="2Fe-2S ferredoxin-like"/>
    <property type="match status" value="1"/>
</dbReference>
<dbReference type="PRINTS" id="PR00409">
    <property type="entry name" value="PHDIOXRDTASE"/>
</dbReference>
<dbReference type="InterPro" id="IPR039261">
    <property type="entry name" value="FNR_nucleotide-bd"/>
</dbReference>
<dbReference type="PANTHER" id="PTHR30212:SF2">
    <property type="entry name" value="PROTEIN YIIM"/>
    <property type="match status" value="1"/>
</dbReference>
<evidence type="ECO:0000313" key="10">
    <source>
        <dbReference type="Proteomes" id="UP000269692"/>
    </source>
</evidence>
<keyword evidence="6" id="KW-0411">Iron-sulfur</keyword>
<dbReference type="CDD" id="cd06185">
    <property type="entry name" value="PDR_like"/>
    <property type="match status" value="1"/>
</dbReference>
<dbReference type="RefSeq" id="WP_121624165.1">
    <property type="nucleotide sequence ID" value="NZ_JACIIW010000007.1"/>
</dbReference>
<dbReference type="InterPro" id="IPR054582">
    <property type="entry name" value="DmmA-like_N"/>
</dbReference>
<evidence type="ECO:0000256" key="3">
    <source>
        <dbReference type="ARBA" id="ARBA00022723"/>
    </source>
</evidence>
<dbReference type="Pfam" id="PF22290">
    <property type="entry name" value="DmmA-like_N"/>
    <property type="match status" value="1"/>
</dbReference>
<reference evidence="9 10" key="1">
    <citation type="submission" date="2018-10" db="EMBL/GenBank/DDBJ databases">
        <title>Xanthobacter tagetidis genome sequencing and assembly.</title>
        <authorList>
            <person name="Maclea K.S."/>
            <person name="Goen A.E."/>
            <person name="Fatima S.A."/>
        </authorList>
    </citation>
    <scope>NUCLEOTIDE SEQUENCE [LARGE SCALE GENOMIC DNA]</scope>
    <source>
        <strain evidence="9 10">ATCC 700314</strain>
    </source>
</reference>
<protein>
    <submittedName>
        <fullName evidence="9">Oxidoreductase</fullName>
    </submittedName>
</protein>
<dbReference type="InterPro" id="IPR036010">
    <property type="entry name" value="2Fe-2S_ferredoxin-like_sf"/>
</dbReference>
<keyword evidence="3" id="KW-0479">Metal-binding</keyword>
<dbReference type="InterPro" id="IPR012675">
    <property type="entry name" value="Beta-grasp_dom_sf"/>
</dbReference>
<dbReference type="Pfam" id="PF00111">
    <property type="entry name" value="Fer2"/>
    <property type="match status" value="1"/>
</dbReference>
<dbReference type="CDD" id="cd00207">
    <property type="entry name" value="fer2"/>
    <property type="match status" value="1"/>
</dbReference>
<keyword evidence="5" id="KW-0408">Iron</keyword>
<dbReference type="Gene3D" id="3.10.20.30">
    <property type="match status" value="1"/>
</dbReference>
<evidence type="ECO:0000313" key="9">
    <source>
        <dbReference type="EMBL" id="RLP76711.1"/>
    </source>
</evidence>
<dbReference type="InterPro" id="IPR052353">
    <property type="entry name" value="Benzoxazolinone_Detox_Enz"/>
</dbReference>
<keyword evidence="10" id="KW-1185">Reference proteome</keyword>
<comment type="caution">
    <text evidence="9">The sequence shown here is derived from an EMBL/GenBank/DDBJ whole genome shotgun (WGS) entry which is preliminary data.</text>
</comment>
<dbReference type="InterPro" id="IPR017938">
    <property type="entry name" value="Riboflavin_synthase-like_b-brl"/>
</dbReference>
<name>A0A3L7AAM4_9HYPH</name>
<evidence type="ECO:0000259" key="8">
    <source>
        <dbReference type="PROSITE" id="PS51384"/>
    </source>
</evidence>
<dbReference type="GO" id="GO:0046872">
    <property type="term" value="F:metal ion binding"/>
    <property type="evidence" value="ECO:0007669"/>
    <property type="project" value="UniProtKB-KW"/>
</dbReference>
<dbReference type="InterPro" id="IPR017927">
    <property type="entry name" value="FAD-bd_FR_type"/>
</dbReference>
<dbReference type="OrthoDB" id="9792185at2"/>
<dbReference type="PANTHER" id="PTHR30212">
    <property type="entry name" value="PROTEIN YIIM"/>
    <property type="match status" value="1"/>
</dbReference>
<dbReference type="PROSITE" id="PS51384">
    <property type="entry name" value="FAD_FR"/>
    <property type="match status" value="1"/>
</dbReference>
<dbReference type="Proteomes" id="UP000269692">
    <property type="component" value="Unassembled WGS sequence"/>
</dbReference>
<organism evidence="9 10">
    <name type="scientific">Xanthobacter tagetidis</name>
    <dbReference type="NCBI Taxonomy" id="60216"/>
    <lineage>
        <taxon>Bacteria</taxon>
        <taxon>Pseudomonadati</taxon>
        <taxon>Pseudomonadota</taxon>
        <taxon>Alphaproteobacteria</taxon>
        <taxon>Hyphomicrobiales</taxon>
        <taxon>Xanthobacteraceae</taxon>
        <taxon>Xanthobacter</taxon>
    </lineage>
</organism>
<dbReference type="Gene3D" id="2.40.30.10">
    <property type="entry name" value="Translation factors"/>
    <property type="match status" value="1"/>
</dbReference>
<sequence>MSPAATCDVRVREIEPLAPGLKRFSFEPAHGGLFSTPPAGGHVMLTLRDGARVMKNAYSLVSPPAERARYDIIVRLVAQSRGGSAFLHHKVARGDVLEMAPPLSLFPVAATAKKHLLIGGGIGITPLLSHLPELKARGARYELHQLSVADEAAVFERLLAPFAAGAEIRVHGGGRAAFDMAGLLARQPLGTHLYVCGPRALMDAVSGTALALGWPKGKIHKESFGDTSGGLPFKAVLKRSGIEVEVGATQSLLEAMEAAGVAAPCLCRGGACGECRTPVIEGEVEHRDDFLSAEEKAAGTAIMTCVSRARGPRLVIDL</sequence>
<dbReference type="Gene3D" id="3.40.50.80">
    <property type="entry name" value="Nucleotide-binding domain of ferredoxin-NADP reductase (FNR) module"/>
    <property type="match status" value="1"/>
</dbReference>
<feature type="domain" description="FAD-binding FR-type" evidence="8">
    <location>
        <begin position="4"/>
        <end position="109"/>
    </location>
</feature>
<keyword evidence="4" id="KW-0560">Oxidoreductase</keyword>
<gene>
    <name evidence="9" type="ORF">D9R14_15100</name>
</gene>
<evidence type="ECO:0000256" key="2">
    <source>
        <dbReference type="ARBA" id="ARBA00022714"/>
    </source>
</evidence>
<dbReference type="SUPFAM" id="SSF52343">
    <property type="entry name" value="Ferredoxin reductase-like, C-terminal NADP-linked domain"/>
    <property type="match status" value="1"/>
</dbReference>